<name>A0ACB7S116_HYAAI</name>
<reference evidence="1" key="1">
    <citation type="submission" date="2020-05" db="EMBL/GenBank/DDBJ databases">
        <title>Large-scale comparative analyses of tick genomes elucidate their genetic diversity and vector capacities.</title>
        <authorList>
            <person name="Jia N."/>
            <person name="Wang J."/>
            <person name="Shi W."/>
            <person name="Du L."/>
            <person name="Sun Y."/>
            <person name="Zhan W."/>
            <person name="Jiang J."/>
            <person name="Wang Q."/>
            <person name="Zhang B."/>
            <person name="Ji P."/>
            <person name="Sakyi L.B."/>
            <person name="Cui X."/>
            <person name="Yuan T."/>
            <person name="Jiang B."/>
            <person name="Yang W."/>
            <person name="Lam T.T.-Y."/>
            <person name="Chang Q."/>
            <person name="Ding S."/>
            <person name="Wang X."/>
            <person name="Zhu J."/>
            <person name="Ruan X."/>
            <person name="Zhao L."/>
            <person name="Wei J."/>
            <person name="Que T."/>
            <person name="Du C."/>
            <person name="Cheng J."/>
            <person name="Dai P."/>
            <person name="Han X."/>
            <person name="Huang E."/>
            <person name="Gao Y."/>
            <person name="Liu J."/>
            <person name="Shao H."/>
            <person name="Ye R."/>
            <person name="Li L."/>
            <person name="Wei W."/>
            <person name="Wang X."/>
            <person name="Wang C."/>
            <person name="Yang T."/>
            <person name="Huo Q."/>
            <person name="Li W."/>
            <person name="Guo W."/>
            <person name="Chen H."/>
            <person name="Zhou L."/>
            <person name="Ni X."/>
            <person name="Tian J."/>
            <person name="Zhou Y."/>
            <person name="Sheng Y."/>
            <person name="Liu T."/>
            <person name="Pan Y."/>
            <person name="Xia L."/>
            <person name="Li J."/>
            <person name="Zhao F."/>
            <person name="Cao W."/>
        </authorList>
    </citation>
    <scope>NUCLEOTIDE SEQUENCE</scope>
    <source>
        <strain evidence="1">Hyas-2018</strain>
    </source>
</reference>
<dbReference type="Proteomes" id="UP000821845">
    <property type="component" value="Chromosome 6"/>
</dbReference>
<accession>A0ACB7S116</accession>
<organism evidence="1 2">
    <name type="scientific">Hyalomma asiaticum</name>
    <name type="common">Tick</name>
    <dbReference type="NCBI Taxonomy" id="266040"/>
    <lineage>
        <taxon>Eukaryota</taxon>
        <taxon>Metazoa</taxon>
        <taxon>Ecdysozoa</taxon>
        <taxon>Arthropoda</taxon>
        <taxon>Chelicerata</taxon>
        <taxon>Arachnida</taxon>
        <taxon>Acari</taxon>
        <taxon>Parasitiformes</taxon>
        <taxon>Ixodida</taxon>
        <taxon>Ixodoidea</taxon>
        <taxon>Ixodidae</taxon>
        <taxon>Hyalomminae</taxon>
        <taxon>Hyalomma</taxon>
    </lineage>
</organism>
<dbReference type="EMBL" id="CM023486">
    <property type="protein sequence ID" value="KAH6927394.1"/>
    <property type="molecule type" value="Genomic_DNA"/>
</dbReference>
<keyword evidence="2" id="KW-1185">Reference proteome</keyword>
<evidence type="ECO:0000313" key="1">
    <source>
        <dbReference type="EMBL" id="KAH6927394.1"/>
    </source>
</evidence>
<proteinExistence type="predicted"/>
<evidence type="ECO:0000313" key="2">
    <source>
        <dbReference type="Proteomes" id="UP000821845"/>
    </source>
</evidence>
<gene>
    <name evidence="1" type="ORF">HPB50_002661</name>
</gene>
<comment type="caution">
    <text evidence="1">The sequence shown here is derived from an EMBL/GenBank/DDBJ whole genome shotgun (WGS) entry which is preliminary data.</text>
</comment>
<protein>
    <submittedName>
        <fullName evidence="1">Uncharacterized protein</fullName>
    </submittedName>
</protein>
<sequence length="105" mass="11296">MGDHHIFPDSMIAVRAFDSNQIAEKAAKILTHCKVYSDELVRFPAHLGGVIDSIPNPKEMAQARARELACRPGASGPSRSGPLHPDWCGTGDGDAADRRPVGHLQ</sequence>